<organism evidence="1 2">
    <name type="scientific">Clunio marinus</name>
    <dbReference type="NCBI Taxonomy" id="568069"/>
    <lineage>
        <taxon>Eukaryota</taxon>
        <taxon>Metazoa</taxon>
        <taxon>Ecdysozoa</taxon>
        <taxon>Arthropoda</taxon>
        <taxon>Hexapoda</taxon>
        <taxon>Insecta</taxon>
        <taxon>Pterygota</taxon>
        <taxon>Neoptera</taxon>
        <taxon>Endopterygota</taxon>
        <taxon>Diptera</taxon>
        <taxon>Nematocera</taxon>
        <taxon>Chironomoidea</taxon>
        <taxon>Chironomidae</taxon>
        <taxon>Clunio</taxon>
    </lineage>
</organism>
<evidence type="ECO:0000313" key="1">
    <source>
        <dbReference type="EMBL" id="CRL05685.1"/>
    </source>
</evidence>
<dbReference type="Proteomes" id="UP000183832">
    <property type="component" value="Unassembled WGS sequence"/>
</dbReference>
<protein>
    <submittedName>
        <fullName evidence="1">CLUMA_CG018717, isoform A</fullName>
    </submittedName>
</protein>
<reference evidence="1 2" key="1">
    <citation type="submission" date="2015-04" db="EMBL/GenBank/DDBJ databases">
        <authorList>
            <person name="Syromyatnikov M.Y."/>
            <person name="Popov V.N."/>
        </authorList>
    </citation>
    <scope>NUCLEOTIDE SEQUENCE [LARGE SCALE GENOMIC DNA]</scope>
</reference>
<sequence>MEVNSVAVSDTVLLKYLIDVCDFRRTSEQKELEAFHSCAVVSTVYGSSCSRAFSSFQPENPAAKVHKIQHFIAIA</sequence>
<accession>A0A1J1IZQ3</accession>
<evidence type="ECO:0000313" key="2">
    <source>
        <dbReference type="Proteomes" id="UP000183832"/>
    </source>
</evidence>
<dbReference type="EMBL" id="CVRI01000065">
    <property type="protein sequence ID" value="CRL05685.1"/>
    <property type="molecule type" value="Genomic_DNA"/>
</dbReference>
<keyword evidence="2" id="KW-1185">Reference proteome</keyword>
<gene>
    <name evidence="1" type="ORF">CLUMA_CG018717</name>
</gene>
<name>A0A1J1IZQ3_9DIPT</name>
<dbReference type="AlphaFoldDB" id="A0A1J1IZQ3"/>
<proteinExistence type="predicted"/>